<organism evidence="1 2">
    <name type="scientific">Paenibacillus woosongensis</name>
    <dbReference type="NCBI Taxonomy" id="307580"/>
    <lineage>
        <taxon>Bacteria</taxon>
        <taxon>Bacillati</taxon>
        <taxon>Bacillota</taxon>
        <taxon>Bacilli</taxon>
        <taxon>Bacillales</taxon>
        <taxon>Paenibacillaceae</taxon>
        <taxon>Paenibacillus</taxon>
    </lineage>
</organism>
<evidence type="ECO:0000313" key="2">
    <source>
        <dbReference type="Proteomes" id="UP001177943"/>
    </source>
</evidence>
<dbReference type="SUPFAM" id="SSF47413">
    <property type="entry name" value="lambda repressor-like DNA-binding domains"/>
    <property type="match status" value="1"/>
</dbReference>
<dbReference type="RefSeq" id="WP_283926279.1">
    <property type="nucleotide sequence ID" value="NZ_CP126084.1"/>
</dbReference>
<dbReference type="AlphaFoldDB" id="A0AA95L1P4"/>
<protein>
    <submittedName>
        <fullName evidence="1">XRE family transcriptional regulator</fullName>
    </submittedName>
</protein>
<gene>
    <name evidence="1" type="ORF">QNH46_23550</name>
</gene>
<proteinExistence type="predicted"/>
<dbReference type="Proteomes" id="UP001177943">
    <property type="component" value="Chromosome"/>
</dbReference>
<name>A0AA95L1P4_9BACL</name>
<sequence>MASNPQMILDRINLYLDGEGFKKERLAKRLGKSTSAFYANLSGKNQKVAQFAVELAEVLGLPPSYFIEEDFKYVREEAAQIGLVASIAFSAGELSEEGRQGLEQIGKICDLVNIYS</sequence>
<dbReference type="Gene3D" id="1.10.260.40">
    <property type="entry name" value="lambda repressor-like DNA-binding domains"/>
    <property type="match status" value="1"/>
</dbReference>
<reference evidence="1" key="1">
    <citation type="submission" date="2023-05" db="EMBL/GenBank/DDBJ databases">
        <title>Comparative genomics of Bacillaceae isolates and their secondary metabolite potential.</title>
        <authorList>
            <person name="Song L."/>
            <person name="Nielsen L.J."/>
            <person name="Mohite O."/>
            <person name="Xu X."/>
            <person name="Weber T."/>
            <person name="Kovacs A.T."/>
        </authorList>
    </citation>
    <scope>NUCLEOTIDE SEQUENCE</scope>
    <source>
        <strain evidence="1">B2_4</strain>
    </source>
</reference>
<dbReference type="KEGG" id="pwn:QNH46_23550"/>
<evidence type="ECO:0000313" key="1">
    <source>
        <dbReference type="EMBL" id="WHX48986.1"/>
    </source>
</evidence>
<dbReference type="InterPro" id="IPR010982">
    <property type="entry name" value="Lambda_DNA-bd_dom_sf"/>
</dbReference>
<accession>A0AA95L1P4</accession>
<dbReference type="EMBL" id="CP126084">
    <property type="protein sequence ID" value="WHX48986.1"/>
    <property type="molecule type" value="Genomic_DNA"/>
</dbReference>
<dbReference type="GO" id="GO:0003677">
    <property type="term" value="F:DNA binding"/>
    <property type="evidence" value="ECO:0007669"/>
    <property type="project" value="InterPro"/>
</dbReference>